<organism evidence="2 3">
    <name type="scientific">Lentinula raphanica</name>
    <dbReference type="NCBI Taxonomy" id="153919"/>
    <lineage>
        <taxon>Eukaryota</taxon>
        <taxon>Fungi</taxon>
        <taxon>Dikarya</taxon>
        <taxon>Basidiomycota</taxon>
        <taxon>Agaricomycotina</taxon>
        <taxon>Agaricomycetes</taxon>
        <taxon>Agaricomycetidae</taxon>
        <taxon>Agaricales</taxon>
        <taxon>Marasmiineae</taxon>
        <taxon>Omphalotaceae</taxon>
        <taxon>Lentinula</taxon>
    </lineage>
</organism>
<name>A0AA38P8B8_9AGAR</name>
<evidence type="ECO:0000313" key="2">
    <source>
        <dbReference type="EMBL" id="KAJ3838188.1"/>
    </source>
</evidence>
<keyword evidence="1" id="KW-1133">Transmembrane helix</keyword>
<keyword evidence="1" id="KW-0472">Membrane</keyword>
<feature type="transmembrane region" description="Helical" evidence="1">
    <location>
        <begin position="128"/>
        <end position="149"/>
    </location>
</feature>
<feature type="transmembrane region" description="Helical" evidence="1">
    <location>
        <begin position="169"/>
        <end position="191"/>
    </location>
</feature>
<reference evidence="2" key="1">
    <citation type="submission" date="2022-08" db="EMBL/GenBank/DDBJ databases">
        <authorList>
            <consortium name="DOE Joint Genome Institute"/>
            <person name="Min B."/>
            <person name="Riley R."/>
            <person name="Sierra-Patev S."/>
            <person name="Naranjo-Ortiz M."/>
            <person name="Looney B."/>
            <person name="Konkel Z."/>
            <person name="Slot J.C."/>
            <person name="Sakamoto Y."/>
            <person name="Steenwyk J.L."/>
            <person name="Rokas A."/>
            <person name="Carro J."/>
            <person name="Camarero S."/>
            <person name="Ferreira P."/>
            <person name="Molpeceres G."/>
            <person name="Ruiz-Duenas F.J."/>
            <person name="Serrano A."/>
            <person name="Henrissat B."/>
            <person name="Drula E."/>
            <person name="Hughes K.W."/>
            <person name="Mata J.L."/>
            <person name="Ishikawa N.K."/>
            <person name="Vargas-Isla R."/>
            <person name="Ushijima S."/>
            <person name="Smith C.A."/>
            <person name="Ahrendt S."/>
            <person name="Andreopoulos W."/>
            <person name="He G."/>
            <person name="Labutti K."/>
            <person name="Lipzen A."/>
            <person name="Ng V."/>
            <person name="Sandor L."/>
            <person name="Barry K."/>
            <person name="Martinez A.T."/>
            <person name="Xiao Y."/>
            <person name="Gibbons J.G."/>
            <person name="Terashima K."/>
            <person name="Hibbett D.S."/>
            <person name="Grigoriev I.V."/>
        </authorList>
    </citation>
    <scope>NUCLEOTIDE SEQUENCE</scope>
    <source>
        <strain evidence="2">TFB9207</strain>
    </source>
</reference>
<proteinExistence type="predicted"/>
<sequence length="336" mass="36761">MADATLPPFDLMFMTGIWIETVLYGVNTIVFATAIIILTRMYRTGKSSAGFLLVTSVFLFLLSTTYVSICLRQLLEAFIWGPSGEASLYFLNIPDRLSITKLALYEVNVFTQDMILIWRMWVVYNKRIIVVILPIAMEFGHVAAGVYSISRGASPHVSVFDPLVHRAAIAYWTLDLAVNIGVTFCIAYKLWAAGRSLERVGLGRNKHPYTGIIFTIVESGGIFATATLVTVSLYLSGNFFPSVAAIDSVVQLATTTPLLIVVRIGLGLQHGIPANSTMTTSTIWFANSDLASMPRPQGLRVNIAESRNIGDDTAAVALQQLESDTISVRNKPVDSV</sequence>
<protein>
    <submittedName>
        <fullName evidence="2">Uncharacterized protein</fullName>
    </submittedName>
</protein>
<dbReference type="Proteomes" id="UP001163846">
    <property type="component" value="Unassembled WGS sequence"/>
</dbReference>
<feature type="transmembrane region" description="Helical" evidence="1">
    <location>
        <begin position="12"/>
        <end position="38"/>
    </location>
</feature>
<feature type="transmembrane region" description="Helical" evidence="1">
    <location>
        <begin position="212"/>
        <end position="236"/>
    </location>
</feature>
<comment type="caution">
    <text evidence="2">The sequence shown here is derived from an EMBL/GenBank/DDBJ whole genome shotgun (WGS) entry which is preliminary data.</text>
</comment>
<evidence type="ECO:0000313" key="3">
    <source>
        <dbReference type="Proteomes" id="UP001163846"/>
    </source>
</evidence>
<dbReference type="EMBL" id="MU806197">
    <property type="protein sequence ID" value="KAJ3838188.1"/>
    <property type="molecule type" value="Genomic_DNA"/>
</dbReference>
<accession>A0AA38P8B8</accession>
<feature type="transmembrane region" description="Helical" evidence="1">
    <location>
        <begin position="248"/>
        <end position="268"/>
    </location>
</feature>
<keyword evidence="3" id="KW-1185">Reference proteome</keyword>
<evidence type="ECO:0000256" key="1">
    <source>
        <dbReference type="SAM" id="Phobius"/>
    </source>
</evidence>
<dbReference type="AlphaFoldDB" id="A0AA38P8B8"/>
<keyword evidence="1" id="KW-0812">Transmembrane</keyword>
<gene>
    <name evidence="2" type="ORF">F5878DRAFT_620217</name>
</gene>
<feature type="transmembrane region" description="Helical" evidence="1">
    <location>
        <begin position="50"/>
        <end position="69"/>
    </location>
</feature>